<dbReference type="EMBL" id="JBHMBE010000004">
    <property type="protein sequence ID" value="MFB9646578.1"/>
    <property type="molecule type" value="Genomic_DNA"/>
</dbReference>
<proteinExistence type="predicted"/>
<dbReference type="InterPro" id="IPR017850">
    <property type="entry name" value="Alkaline_phosphatase_core_sf"/>
</dbReference>
<gene>
    <name evidence="2" type="ORF">ACFFPJ_12320</name>
</gene>
<organism evidence="2 3">
    <name type="scientific">Microbacterium terregens</name>
    <dbReference type="NCBI Taxonomy" id="69363"/>
    <lineage>
        <taxon>Bacteria</taxon>
        <taxon>Bacillati</taxon>
        <taxon>Actinomycetota</taxon>
        <taxon>Actinomycetes</taxon>
        <taxon>Micrococcales</taxon>
        <taxon>Microbacteriaceae</taxon>
        <taxon>Microbacterium</taxon>
    </lineage>
</organism>
<evidence type="ECO:0000313" key="3">
    <source>
        <dbReference type="Proteomes" id="UP001589611"/>
    </source>
</evidence>
<feature type="transmembrane region" description="Helical" evidence="1">
    <location>
        <begin position="49"/>
        <end position="68"/>
    </location>
</feature>
<keyword evidence="1" id="KW-0472">Membrane</keyword>
<feature type="transmembrane region" description="Helical" evidence="1">
    <location>
        <begin position="25"/>
        <end position="42"/>
    </location>
</feature>
<keyword evidence="3" id="KW-1185">Reference proteome</keyword>
<dbReference type="Proteomes" id="UP001589611">
    <property type="component" value="Unassembled WGS sequence"/>
</dbReference>
<accession>A0ABV5T1U4</accession>
<sequence>MAAIVLLVFVPLVPGAVADGSPAALIALPAEPIIAVLLLLLLPWRLARVTVAAAFAIVIVVAIAIAGIDAGYRAVLDIAFDPLDWQQLGDAFGVVRGAIGGSAASALVVLIAVLAVGVVVLLGWAALRVSAAIRPAQVRERARGQGMVALSVVTAAWAVAALTGSHLVAGQPAAVAPSLDAIGASVAHAAGAFAAVADLPRQIADDPYRDTPGTALLTALAGKDVVFAFVESYGRVAVHDSGFSAGVRRVLRDGETQLSADGYGSQSAFLTSPTFGGLSWLAHSTLHTGLWIDRQPLYSKVIRSDRLTLSEAFRRAGWHTVSVSPANTQTWSFGTSFYHFDTLLDANNVGYRGPPFGYAPIPDQYTWKHFADHELAGPHQPVMAEVELISSHTPWAPLPTLVPWSEIGDGSVFGPQPLQGESASDVWRDPERVKQAYAQSIRYSLGAMFAFLHESDDRDLVLVVLGDHQPARIVSGPDAGHEVPISIVAQDPAVFDAIDAWQWEDGMLPSPHAPIWPMSDFRDRFLEAFSAE</sequence>
<name>A0ABV5T1U4_9MICO</name>
<feature type="transmembrane region" description="Helical" evidence="1">
    <location>
        <begin position="103"/>
        <end position="127"/>
    </location>
</feature>
<dbReference type="Gene3D" id="3.40.720.10">
    <property type="entry name" value="Alkaline Phosphatase, subunit A"/>
    <property type="match status" value="1"/>
</dbReference>
<keyword evidence="1" id="KW-0812">Transmembrane</keyword>
<protein>
    <submittedName>
        <fullName evidence="2">CDP-alcohol phosphatidyltransferase</fullName>
    </submittedName>
</protein>
<evidence type="ECO:0000256" key="1">
    <source>
        <dbReference type="SAM" id="Phobius"/>
    </source>
</evidence>
<evidence type="ECO:0000313" key="2">
    <source>
        <dbReference type="EMBL" id="MFB9646578.1"/>
    </source>
</evidence>
<comment type="caution">
    <text evidence="2">The sequence shown here is derived from an EMBL/GenBank/DDBJ whole genome shotgun (WGS) entry which is preliminary data.</text>
</comment>
<reference evidence="2 3" key="1">
    <citation type="submission" date="2024-09" db="EMBL/GenBank/DDBJ databases">
        <authorList>
            <person name="Sun Q."/>
            <person name="Mori K."/>
        </authorList>
    </citation>
    <scope>NUCLEOTIDE SEQUENCE [LARGE SCALE GENOMIC DNA]</scope>
    <source>
        <strain evidence="2 3">JCM 1342</strain>
    </source>
</reference>
<dbReference type="SUPFAM" id="SSF53649">
    <property type="entry name" value="Alkaline phosphatase-like"/>
    <property type="match status" value="1"/>
</dbReference>
<feature type="transmembrane region" description="Helical" evidence="1">
    <location>
        <begin position="148"/>
        <end position="169"/>
    </location>
</feature>
<dbReference type="RefSeq" id="WP_344715549.1">
    <property type="nucleotide sequence ID" value="NZ_BAAAWH010000001.1"/>
</dbReference>
<keyword evidence="1" id="KW-1133">Transmembrane helix</keyword>